<dbReference type="AlphaFoldDB" id="A0AAN7XWU8"/>
<feature type="region of interest" description="Disordered" evidence="1">
    <location>
        <begin position="60"/>
        <end position="81"/>
    </location>
</feature>
<sequence>MEGRSGVAEWKAWGLSSVMFSSPRRVIHTSLITGSRQDIQAFITSIHHHHFINLSSCEPALQPVPKHPSQRAAGQRFTPTH</sequence>
<evidence type="ECO:0000313" key="2">
    <source>
        <dbReference type="EMBL" id="KAK5867617.1"/>
    </source>
</evidence>
<reference evidence="2 3" key="2">
    <citation type="journal article" date="2023" name="Mol. Biol. Evol.">
        <title>Genomics of Secondarily Temperate Adaptation in the Only Non-Antarctic Icefish.</title>
        <authorList>
            <person name="Rivera-Colon A.G."/>
            <person name="Rayamajhi N."/>
            <person name="Minhas B.F."/>
            <person name="Madrigal G."/>
            <person name="Bilyk K.T."/>
            <person name="Yoon V."/>
            <person name="Hune M."/>
            <person name="Gregory S."/>
            <person name="Cheng C.H.C."/>
            <person name="Catchen J.M."/>
        </authorList>
    </citation>
    <scope>NUCLEOTIDE SEQUENCE [LARGE SCALE GENOMIC DNA]</scope>
    <source>
        <strain evidence="2">JMC-PN-2008</strain>
    </source>
</reference>
<proteinExistence type="predicted"/>
<accession>A0AAN7XWU8</accession>
<name>A0AAN7XWU8_ELEMC</name>
<gene>
    <name evidence="2" type="ORF">PBY51_012088</name>
</gene>
<protein>
    <submittedName>
        <fullName evidence="2">Uncharacterized protein</fullName>
    </submittedName>
</protein>
<dbReference type="EMBL" id="JAUZQC010000008">
    <property type="protein sequence ID" value="KAK5867617.1"/>
    <property type="molecule type" value="Genomic_DNA"/>
</dbReference>
<evidence type="ECO:0000313" key="3">
    <source>
        <dbReference type="Proteomes" id="UP001346869"/>
    </source>
</evidence>
<keyword evidence="3" id="KW-1185">Reference proteome</keyword>
<evidence type="ECO:0000256" key="1">
    <source>
        <dbReference type="SAM" id="MobiDB-lite"/>
    </source>
</evidence>
<comment type="caution">
    <text evidence="2">The sequence shown here is derived from an EMBL/GenBank/DDBJ whole genome shotgun (WGS) entry which is preliminary data.</text>
</comment>
<dbReference type="Proteomes" id="UP001346869">
    <property type="component" value="Unassembled WGS sequence"/>
</dbReference>
<reference evidence="2 3" key="1">
    <citation type="journal article" date="2023" name="Genes (Basel)">
        <title>Chromosome-Level Genome Assembly and Circadian Gene Repertoire of the Patagonia Blennie Eleginops maclovinus-The Closest Ancestral Proxy of Antarctic Cryonotothenioids.</title>
        <authorList>
            <person name="Cheng C.C."/>
            <person name="Rivera-Colon A.G."/>
            <person name="Minhas B.F."/>
            <person name="Wilson L."/>
            <person name="Rayamajhi N."/>
            <person name="Vargas-Chacoff L."/>
            <person name="Catchen J.M."/>
        </authorList>
    </citation>
    <scope>NUCLEOTIDE SEQUENCE [LARGE SCALE GENOMIC DNA]</scope>
    <source>
        <strain evidence="2">JMC-PN-2008</strain>
    </source>
</reference>
<organism evidence="2 3">
    <name type="scientific">Eleginops maclovinus</name>
    <name type="common">Patagonian blennie</name>
    <name type="synonym">Eleginus maclovinus</name>
    <dbReference type="NCBI Taxonomy" id="56733"/>
    <lineage>
        <taxon>Eukaryota</taxon>
        <taxon>Metazoa</taxon>
        <taxon>Chordata</taxon>
        <taxon>Craniata</taxon>
        <taxon>Vertebrata</taxon>
        <taxon>Euteleostomi</taxon>
        <taxon>Actinopterygii</taxon>
        <taxon>Neopterygii</taxon>
        <taxon>Teleostei</taxon>
        <taxon>Neoteleostei</taxon>
        <taxon>Acanthomorphata</taxon>
        <taxon>Eupercaria</taxon>
        <taxon>Perciformes</taxon>
        <taxon>Notothenioidei</taxon>
        <taxon>Eleginopidae</taxon>
        <taxon>Eleginops</taxon>
    </lineage>
</organism>